<evidence type="ECO:0000256" key="3">
    <source>
        <dbReference type="ARBA" id="ARBA00022833"/>
    </source>
</evidence>
<name>C5DDX8_LACTC</name>
<evidence type="ECO:0000256" key="5">
    <source>
        <dbReference type="SAM" id="MobiDB-lite"/>
    </source>
</evidence>
<dbReference type="GeneID" id="8291294"/>
<feature type="region of interest" description="Disordered" evidence="5">
    <location>
        <begin position="163"/>
        <end position="306"/>
    </location>
</feature>
<dbReference type="FunCoup" id="C5DDX8">
    <property type="interactions" value="329"/>
</dbReference>
<dbReference type="STRING" id="559295.C5DDX8"/>
<dbReference type="RefSeq" id="XP_002552427.1">
    <property type="nucleotide sequence ID" value="XM_002552381.1"/>
</dbReference>
<feature type="compositionally biased region" description="Basic and acidic residues" evidence="5">
    <location>
        <begin position="163"/>
        <end position="173"/>
    </location>
</feature>
<dbReference type="OrthoDB" id="6105938at2759"/>
<dbReference type="PROSITE" id="PS00518">
    <property type="entry name" value="ZF_RING_1"/>
    <property type="match status" value="1"/>
</dbReference>
<reference evidence="7 8" key="1">
    <citation type="journal article" date="2009" name="Genome Res.">
        <title>Comparative genomics of protoploid Saccharomycetaceae.</title>
        <authorList>
            <consortium name="The Genolevures Consortium"/>
            <person name="Souciet J.-L."/>
            <person name="Dujon B."/>
            <person name="Gaillardin C."/>
            <person name="Johnston M."/>
            <person name="Baret P.V."/>
            <person name="Cliften P."/>
            <person name="Sherman D.J."/>
            <person name="Weissenbach J."/>
            <person name="Westhof E."/>
            <person name="Wincker P."/>
            <person name="Jubin C."/>
            <person name="Poulain J."/>
            <person name="Barbe V."/>
            <person name="Segurens B."/>
            <person name="Artiguenave F."/>
            <person name="Anthouard V."/>
            <person name="Vacherie B."/>
            <person name="Val M.-E."/>
            <person name="Fulton R.S."/>
            <person name="Minx P."/>
            <person name="Wilson R."/>
            <person name="Durrens P."/>
            <person name="Jean G."/>
            <person name="Marck C."/>
            <person name="Martin T."/>
            <person name="Nikolski M."/>
            <person name="Rolland T."/>
            <person name="Seret M.-L."/>
            <person name="Casaregola S."/>
            <person name="Despons L."/>
            <person name="Fairhead C."/>
            <person name="Fischer G."/>
            <person name="Lafontaine I."/>
            <person name="Leh V."/>
            <person name="Lemaire M."/>
            <person name="de Montigny J."/>
            <person name="Neuveglise C."/>
            <person name="Thierry A."/>
            <person name="Blanc-Lenfle I."/>
            <person name="Bleykasten C."/>
            <person name="Diffels J."/>
            <person name="Fritsch E."/>
            <person name="Frangeul L."/>
            <person name="Goeffon A."/>
            <person name="Jauniaux N."/>
            <person name="Kachouri-Lafond R."/>
            <person name="Payen C."/>
            <person name="Potier S."/>
            <person name="Pribylova L."/>
            <person name="Ozanne C."/>
            <person name="Richard G.-F."/>
            <person name="Sacerdot C."/>
            <person name="Straub M.-L."/>
            <person name="Talla E."/>
        </authorList>
    </citation>
    <scope>NUCLEOTIDE SEQUENCE [LARGE SCALE GENOMIC DNA]</scope>
    <source>
        <strain evidence="8">ATCC 56472 / CBS 6340 / NRRL Y-8284</strain>
    </source>
</reference>
<dbReference type="PROSITE" id="PS50089">
    <property type="entry name" value="ZF_RING_2"/>
    <property type="match status" value="1"/>
</dbReference>
<dbReference type="Pfam" id="PF15227">
    <property type="entry name" value="zf-C3HC4_4"/>
    <property type="match status" value="1"/>
</dbReference>
<evidence type="ECO:0000256" key="2">
    <source>
        <dbReference type="ARBA" id="ARBA00022771"/>
    </source>
</evidence>
<sequence length="306" mass="34491">MYVPVMTSCGHNYCYECISNWLVSNNANELTCPQCRSPLKEPPALNVALQNLLNYVVDNYAISSLQTDGTRAESVDQYRDDNFSGRLFKNVFNNTAMAIVDDDDGVARCSNCHWEVEGDVCPHCSARMRNRAVEEEEFPSDEYSEDEIERIQYGANRALGVRDEQGADEHSESDSESDESNFERRNGTLANISGHAQLGRSRRRFDGSQHGSEDLMNSEGAMESEDAEDSDLDSFIVNEEEEDEIGGEQEEPEQVELDGSDHDSDFYEHHDIDGFVSGDSLDNDSEDGHKKRKRRIQVVLDSDEDD</sequence>
<dbReference type="EMBL" id="CU928167">
    <property type="protein sequence ID" value="CAR21989.1"/>
    <property type="molecule type" value="Genomic_DNA"/>
</dbReference>
<feature type="compositionally biased region" description="Acidic residues" evidence="5">
    <location>
        <begin position="222"/>
        <end position="258"/>
    </location>
</feature>
<dbReference type="HOGENOM" id="CLU_037664_0_0_1"/>
<keyword evidence="1" id="KW-0479">Metal-binding</keyword>
<feature type="compositionally biased region" description="Basic and acidic residues" evidence="5">
    <location>
        <begin position="204"/>
        <end position="213"/>
    </location>
</feature>
<keyword evidence="2 4" id="KW-0863">Zinc-finger</keyword>
<evidence type="ECO:0000313" key="8">
    <source>
        <dbReference type="Proteomes" id="UP000002036"/>
    </source>
</evidence>
<accession>C5DDX8</accession>
<evidence type="ECO:0000256" key="1">
    <source>
        <dbReference type="ARBA" id="ARBA00022723"/>
    </source>
</evidence>
<dbReference type="KEGG" id="lth:KLTH0C04664g"/>
<evidence type="ECO:0000259" key="6">
    <source>
        <dbReference type="PROSITE" id="PS50089"/>
    </source>
</evidence>
<dbReference type="InterPro" id="IPR013083">
    <property type="entry name" value="Znf_RING/FYVE/PHD"/>
</dbReference>
<feature type="compositionally biased region" description="Basic and acidic residues" evidence="5">
    <location>
        <begin position="259"/>
        <end position="273"/>
    </location>
</feature>
<dbReference type="OMA" id="NSEMTDY"/>
<dbReference type="InterPro" id="IPR001841">
    <property type="entry name" value="Znf_RING"/>
</dbReference>
<dbReference type="GO" id="GO:0008270">
    <property type="term" value="F:zinc ion binding"/>
    <property type="evidence" value="ECO:0007669"/>
    <property type="project" value="UniProtKB-KW"/>
</dbReference>
<dbReference type="Gene3D" id="3.30.40.10">
    <property type="entry name" value="Zinc/RING finger domain, C3HC4 (zinc finger)"/>
    <property type="match status" value="1"/>
</dbReference>
<dbReference type="eggNOG" id="KOG2177">
    <property type="taxonomic scope" value="Eukaryota"/>
</dbReference>
<protein>
    <submittedName>
        <fullName evidence="7">KLTH0C04664p</fullName>
    </submittedName>
</protein>
<evidence type="ECO:0000313" key="7">
    <source>
        <dbReference type="EMBL" id="CAR21989.1"/>
    </source>
</evidence>
<dbReference type="InterPro" id="IPR017907">
    <property type="entry name" value="Znf_RING_CS"/>
</dbReference>
<evidence type="ECO:0000256" key="4">
    <source>
        <dbReference type="PROSITE-ProRule" id="PRU00175"/>
    </source>
</evidence>
<dbReference type="AlphaFoldDB" id="C5DDX8"/>
<organism evidence="7 8">
    <name type="scientific">Lachancea thermotolerans (strain ATCC 56472 / CBS 6340 / NRRL Y-8284)</name>
    <name type="common">Yeast</name>
    <name type="synonym">Kluyveromyces thermotolerans</name>
    <dbReference type="NCBI Taxonomy" id="559295"/>
    <lineage>
        <taxon>Eukaryota</taxon>
        <taxon>Fungi</taxon>
        <taxon>Dikarya</taxon>
        <taxon>Ascomycota</taxon>
        <taxon>Saccharomycotina</taxon>
        <taxon>Saccharomycetes</taxon>
        <taxon>Saccharomycetales</taxon>
        <taxon>Saccharomycetaceae</taxon>
        <taxon>Lachancea</taxon>
    </lineage>
</organism>
<proteinExistence type="predicted"/>
<dbReference type="SUPFAM" id="SSF57850">
    <property type="entry name" value="RING/U-box"/>
    <property type="match status" value="1"/>
</dbReference>
<dbReference type="Proteomes" id="UP000002036">
    <property type="component" value="Chromosome C"/>
</dbReference>
<feature type="domain" description="RING-type" evidence="6">
    <location>
        <begin position="5"/>
        <end position="36"/>
    </location>
</feature>
<dbReference type="InParanoid" id="C5DDX8"/>
<gene>
    <name evidence="7" type="ordered locus">KLTH0C04664g</name>
</gene>
<keyword evidence="8" id="KW-1185">Reference proteome</keyword>
<keyword evidence="3" id="KW-0862">Zinc</keyword>